<feature type="compositionally biased region" description="Basic and acidic residues" evidence="1">
    <location>
        <begin position="21"/>
        <end position="43"/>
    </location>
</feature>
<gene>
    <name evidence="2" type="ORF">RCOM_1307480</name>
</gene>
<dbReference type="Proteomes" id="UP000008311">
    <property type="component" value="Unassembled WGS sequence"/>
</dbReference>
<name>B9RY16_RICCO</name>
<evidence type="ECO:0000313" key="2">
    <source>
        <dbReference type="EMBL" id="EEF43777.1"/>
    </source>
</evidence>
<protein>
    <submittedName>
        <fullName evidence="2">Uncharacterized protein</fullName>
    </submittedName>
</protein>
<sequence length="63" mass="7243">MTRPDGVSSRACVLRKARVARRTDTRHSSSRELVRRSKMRNEDAGCEAHNYHNSTISGTWRDL</sequence>
<accession>B9RY16</accession>
<reference evidence="3" key="1">
    <citation type="journal article" date="2010" name="Nat. Biotechnol.">
        <title>Draft genome sequence of the oilseed species Ricinus communis.</title>
        <authorList>
            <person name="Chan A.P."/>
            <person name="Crabtree J."/>
            <person name="Zhao Q."/>
            <person name="Lorenzi H."/>
            <person name="Orvis J."/>
            <person name="Puiu D."/>
            <person name="Melake-Berhan A."/>
            <person name="Jones K.M."/>
            <person name="Redman J."/>
            <person name="Chen G."/>
            <person name="Cahoon E.B."/>
            <person name="Gedil M."/>
            <person name="Stanke M."/>
            <person name="Haas B.J."/>
            <person name="Wortman J.R."/>
            <person name="Fraser-Liggett C.M."/>
            <person name="Ravel J."/>
            <person name="Rabinowicz P.D."/>
        </authorList>
    </citation>
    <scope>NUCLEOTIDE SEQUENCE [LARGE SCALE GENOMIC DNA]</scope>
    <source>
        <strain evidence="3">cv. Hale</strain>
    </source>
</reference>
<evidence type="ECO:0000256" key="1">
    <source>
        <dbReference type="SAM" id="MobiDB-lite"/>
    </source>
</evidence>
<feature type="region of interest" description="Disordered" evidence="1">
    <location>
        <begin position="17"/>
        <end position="51"/>
    </location>
</feature>
<dbReference type="EMBL" id="EQ973829">
    <property type="protein sequence ID" value="EEF43777.1"/>
    <property type="molecule type" value="Genomic_DNA"/>
</dbReference>
<proteinExistence type="predicted"/>
<organism evidence="2 3">
    <name type="scientific">Ricinus communis</name>
    <name type="common">Castor bean</name>
    <dbReference type="NCBI Taxonomy" id="3988"/>
    <lineage>
        <taxon>Eukaryota</taxon>
        <taxon>Viridiplantae</taxon>
        <taxon>Streptophyta</taxon>
        <taxon>Embryophyta</taxon>
        <taxon>Tracheophyta</taxon>
        <taxon>Spermatophyta</taxon>
        <taxon>Magnoliopsida</taxon>
        <taxon>eudicotyledons</taxon>
        <taxon>Gunneridae</taxon>
        <taxon>Pentapetalae</taxon>
        <taxon>rosids</taxon>
        <taxon>fabids</taxon>
        <taxon>Malpighiales</taxon>
        <taxon>Euphorbiaceae</taxon>
        <taxon>Acalyphoideae</taxon>
        <taxon>Acalypheae</taxon>
        <taxon>Ricinus</taxon>
    </lineage>
</organism>
<keyword evidence="3" id="KW-1185">Reference proteome</keyword>
<evidence type="ECO:0000313" key="3">
    <source>
        <dbReference type="Proteomes" id="UP000008311"/>
    </source>
</evidence>
<dbReference type="InParanoid" id="B9RY16"/>
<dbReference type="AlphaFoldDB" id="B9RY16"/>